<dbReference type="InterPro" id="IPR017927">
    <property type="entry name" value="FAD-bd_FR_type"/>
</dbReference>
<dbReference type="Proteomes" id="UP000248729">
    <property type="component" value="Unassembled WGS sequence"/>
</dbReference>
<evidence type="ECO:0000256" key="6">
    <source>
        <dbReference type="ARBA" id="ARBA00022827"/>
    </source>
</evidence>
<evidence type="ECO:0000313" key="14">
    <source>
        <dbReference type="EMBL" id="RAS69541.1"/>
    </source>
</evidence>
<evidence type="ECO:0000313" key="15">
    <source>
        <dbReference type="Proteomes" id="UP000248729"/>
    </source>
</evidence>
<evidence type="ECO:0000259" key="13">
    <source>
        <dbReference type="PROSITE" id="PS51384"/>
    </source>
</evidence>
<evidence type="ECO:0000256" key="3">
    <source>
        <dbReference type="ARBA" id="ARBA00022692"/>
    </source>
</evidence>
<keyword evidence="3" id="KW-0812">Transmembrane</keyword>
<evidence type="ECO:0000256" key="8">
    <source>
        <dbReference type="ARBA" id="ARBA00023004"/>
    </source>
</evidence>
<dbReference type="GO" id="GO:0051537">
    <property type="term" value="F:2 iron, 2 sulfur cluster binding"/>
    <property type="evidence" value="ECO:0007669"/>
    <property type="project" value="UniProtKB-KW"/>
</dbReference>
<dbReference type="SUPFAM" id="SSF54292">
    <property type="entry name" value="2Fe-2S ferredoxin-like"/>
    <property type="match status" value="1"/>
</dbReference>
<dbReference type="InterPro" id="IPR008333">
    <property type="entry name" value="Cbr1-like_FAD-bd_dom"/>
</dbReference>
<dbReference type="InterPro" id="IPR050415">
    <property type="entry name" value="MRET"/>
</dbReference>
<gene>
    <name evidence="14" type="ORF">DET48_101115</name>
</gene>
<dbReference type="Pfam" id="PF00111">
    <property type="entry name" value="Fer2"/>
    <property type="match status" value="1"/>
</dbReference>
<comment type="similarity">
    <text evidence="11">In the N-terminal section; belongs to the FAD-binding oxidoreductase type 6 family.</text>
</comment>
<keyword evidence="2" id="KW-0285">Flavoprotein</keyword>
<comment type="caution">
    <text evidence="14">The sequence shown here is derived from an EMBL/GenBank/DDBJ whole genome shotgun (WGS) entry which is preliminary data.</text>
</comment>
<dbReference type="InterPro" id="IPR036010">
    <property type="entry name" value="2Fe-2S_ferredoxin-like_sf"/>
</dbReference>
<dbReference type="AlphaFoldDB" id="A0A329EEM4"/>
<dbReference type="InterPro" id="IPR006058">
    <property type="entry name" value="2Fe2S_fd_BS"/>
</dbReference>
<dbReference type="InterPro" id="IPR017938">
    <property type="entry name" value="Riboflavin_synthase-like_b-brl"/>
</dbReference>
<keyword evidence="5" id="KW-0479">Metal-binding</keyword>
<evidence type="ECO:0000256" key="10">
    <source>
        <dbReference type="ARBA" id="ARBA00034078"/>
    </source>
</evidence>
<dbReference type="PANTHER" id="PTHR47354:SF6">
    <property type="entry name" value="NADH OXIDOREDUCTASE HCR"/>
    <property type="match status" value="1"/>
</dbReference>
<dbReference type="InterPro" id="IPR001709">
    <property type="entry name" value="Flavoprot_Pyr_Nucl_cyt_Rdtase"/>
</dbReference>
<evidence type="ECO:0000256" key="7">
    <source>
        <dbReference type="ARBA" id="ARBA00023002"/>
    </source>
</evidence>
<dbReference type="InterPro" id="IPR039261">
    <property type="entry name" value="FNR_nucleotide-bd"/>
</dbReference>
<keyword evidence="4" id="KW-0001">2Fe-2S</keyword>
<keyword evidence="9" id="KW-0411">Iron-sulfur</keyword>
<dbReference type="Pfam" id="PF00175">
    <property type="entry name" value="NAD_binding_1"/>
    <property type="match status" value="1"/>
</dbReference>
<protein>
    <submittedName>
        <fullName evidence="14">NADH oxidoreductase Hcr</fullName>
    </submittedName>
</protein>
<comment type="cofactor">
    <cofactor evidence="1">
        <name>FAD</name>
        <dbReference type="ChEBI" id="CHEBI:57692"/>
    </cofactor>
</comment>
<evidence type="ECO:0000256" key="1">
    <source>
        <dbReference type="ARBA" id="ARBA00001974"/>
    </source>
</evidence>
<evidence type="ECO:0000256" key="2">
    <source>
        <dbReference type="ARBA" id="ARBA00022630"/>
    </source>
</evidence>
<evidence type="ECO:0000256" key="4">
    <source>
        <dbReference type="ARBA" id="ARBA00022714"/>
    </source>
</evidence>
<name>A0A329EEM4_VIBDI</name>
<organism evidence="14 15">
    <name type="scientific">Vibrio diazotrophicus</name>
    <dbReference type="NCBI Taxonomy" id="685"/>
    <lineage>
        <taxon>Bacteria</taxon>
        <taxon>Pseudomonadati</taxon>
        <taxon>Pseudomonadota</taxon>
        <taxon>Gammaproteobacteria</taxon>
        <taxon>Vibrionales</taxon>
        <taxon>Vibrionaceae</taxon>
        <taxon>Vibrio</taxon>
    </lineage>
</organism>
<feature type="domain" description="2Fe-2S ferredoxin-type" evidence="12">
    <location>
        <begin position="282"/>
        <end position="369"/>
    </location>
</feature>
<dbReference type="InterPro" id="IPR012675">
    <property type="entry name" value="Beta-grasp_dom_sf"/>
</dbReference>
<dbReference type="GO" id="GO:0016491">
    <property type="term" value="F:oxidoreductase activity"/>
    <property type="evidence" value="ECO:0007669"/>
    <property type="project" value="UniProtKB-KW"/>
</dbReference>
<evidence type="ECO:0000256" key="9">
    <source>
        <dbReference type="ARBA" id="ARBA00023014"/>
    </source>
</evidence>
<keyword evidence="8" id="KW-0408">Iron</keyword>
<dbReference type="Gene3D" id="2.40.30.10">
    <property type="entry name" value="Translation factors"/>
    <property type="match status" value="1"/>
</dbReference>
<dbReference type="InterPro" id="IPR001041">
    <property type="entry name" value="2Fe-2S_ferredoxin-type"/>
</dbReference>
<dbReference type="PROSITE" id="PS00197">
    <property type="entry name" value="2FE2S_FER_1"/>
    <property type="match status" value="1"/>
</dbReference>
<dbReference type="PROSITE" id="PS51085">
    <property type="entry name" value="2FE2S_FER_2"/>
    <property type="match status" value="1"/>
</dbReference>
<keyword evidence="6" id="KW-0274">FAD</keyword>
<proteinExistence type="inferred from homology"/>
<dbReference type="PANTHER" id="PTHR47354">
    <property type="entry name" value="NADH OXIDOREDUCTASE HCR"/>
    <property type="match status" value="1"/>
</dbReference>
<dbReference type="Pfam" id="PF00970">
    <property type="entry name" value="FAD_binding_6"/>
    <property type="match status" value="1"/>
</dbReference>
<dbReference type="CDD" id="cd06215">
    <property type="entry name" value="FNR_iron_sulfur_binding_1"/>
    <property type="match status" value="1"/>
</dbReference>
<dbReference type="EMBL" id="QLTR01000001">
    <property type="protein sequence ID" value="RAS69541.1"/>
    <property type="molecule type" value="Genomic_DNA"/>
</dbReference>
<dbReference type="GO" id="GO:0046872">
    <property type="term" value="F:metal ion binding"/>
    <property type="evidence" value="ECO:0007669"/>
    <property type="project" value="UniProtKB-KW"/>
</dbReference>
<accession>A0A329EEM4</accession>
<keyword evidence="3" id="KW-0472">Membrane</keyword>
<dbReference type="Gene3D" id="3.10.20.30">
    <property type="match status" value="1"/>
</dbReference>
<evidence type="ECO:0000256" key="11">
    <source>
        <dbReference type="ARBA" id="ARBA00061434"/>
    </source>
</evidence>
<dbReference type="PRINTS" id="PR00410">
    <property type="entry name" value="PHEHYDRXLASE"/>
</dbReference>
<evidence type="ECO:0000259" key="12">
    <source>
        <dbReference type="PROSITE" id="PS51085"/>
    </source>
</evidence>
<feature type="domain" description="FAD-binding FR-type" evidence="13">
    <location>
        <begin position="25"/>
        <end position="130"/>
    </location>
</feature>
<dbReference type="SUPFAM" id="SSF52343">
    <property type="entry name" value="Ferredoxin reductase-like, C-terminal NADP-linked domain"/>
    <property type="match status" value="1"/>
</dbReference>
<dbReference type="CDD" id="cd00207">
    <property type="entry name" value="fer2"/>
    <property type="match status" value="1"/>
</dbReference>
<dbReference type="Gene3D" id="3.40.50.80">
    <property type="entry name" value="Nucleotide-binding domain of ferredoxin-NADP reductase (FNR) module"/>
    <property type="match status" value="1"/>
</dbReference>
<dbReference type="SUPFAM" id="SSF63380">
    <property type="entry name" value="Riboflavin synthase domain-like"/>
    <property type="match status" value="1"/>
</dbReference>
<dbReference type="PRINTS" id="PR00371">
    <property type="entry name" value="FPNCR"/>
</dbReference>
<reference evidence="14 15" key="1">
    <citation type="submission" date="2018-06" db="EMBL/GenBank/DDBJ databases">
        <title>Freshwater and sediment microbial communities from various areas in North America, analyzing microbe dynamics in response to fracking.</title>
        <authorList>
            <person name="Lamendella R."/>
        </authorList>
    </citation>
    <scope>NUCLEOTIDE SEQUENCE [LARGE SCALE GENOMIC DNA]</scope>
    <source>
        <strain evidence="14 15">99A</strain>
    </source>
</reference>
<dbReference type="InterPro" id="IPR001433">
    <property type="entry name" value="OxRdtase_FAD/NAD-bd"/>
</dbReference>
<sequence length="369" mass="40415">MCLMTGGYRPPVLIEETTMEQFQWPSQGAARLICKSRWQETPDCISFTLTSEEQDKTFSFIAGQFVTLGVEIDGNTEYRAYSLSSLSNQTEMQFTVKRVAGGKVSNYLNDYLQVGQSLQVLPPAGQFHIEQPHTDKILLLSAGCGITPVMSMAKTLLADNQDCTEIHFIHAATCAEQLIYHAELQQMEQLHPRFKLDIMLEDATNTDYLEGRLTQAALANYCPDIASRTAFLCGPVGFMQAMKENLAALGMDMTLFYQESFTPAESTQPEVEDTKSKAAALAHATVFVPSFGTETKIVTGSLLIDALESAKVPVIAACRSGICGSCKCKVTNGDFTRTSSETLTEQEIAEGFVLACSCQIHSDVEVSLN</sequence>
<keyword evidence="7" id="KW-0560">Oxidoreductase</keyword>
<evidence type="ECO:0000256" key="5">
    <source>
        <dbReference type="ARBA" id="ARBA00022723"/>
    </source>
</evidence>
<dbReference type="PROSITE" id="PS51384">
    <property type="entry name" value="FAD_FR"/>
    <property type="match status" value="1"/>
</dbReference>
<comment type="cofactor">
    <cofactor evidence="10">
        <name>[2Fe-2S] cluster</name>
        <dbReference type="ChEBI" id="CHEBI:190135"/>
    </cofactor>
</comment>